<protein>
    <submittedName>
        <fullName evidence="1">Iron-containing redox enzyme family protein</fullName>
    </submittedName>
</protein>
<gene>
    <name evidence="1" type="ORF">PX653_06705</name>
</gene>
<dbReference type="Proteomes" id="UP001216510">
    <property type="component" value="Chromosome"/>
</dbReference>
<dbReference type="RefSeq" id="WP_277417132.1">
    <property type="nucleotide sequence ID" value="NZ_CP119083.1"/>
</dbReference>
<organism evidence="1 2">
    <name type="scientific">Pseudoduganella chitinolytica</name>
    <dbReference type="NCBI Taxonomy" id="34070"/>
    <lineage>
        <taxon>Bacteria</taxon>
        <taxon>Pseudomonadati</taxon>
        <taxon>Pseudomonadota</taxon>
        <taxon>Betaproteobacteria</taxon>
        <taxon>Burkholderiales</taxon>
        <taxon>Oxalobacteraceae</taxon>
        <taxon>Telluria group</taxon>
        <taxon>Pseudoduganella</taxon>
    </lineage>
</organism>
<evidence type="ECO:0000313" key="1">
    <source>
        <dbReference type="EMBL" id="WEF34454.1"/>
    </source>
</evidence>
<dbReference type="InterPro" id="IPR016084">
    <property type="entry name" value="Haem_Oase-like_multi-hlx"/>
</dbReference>
<dbReference type="Gene3D" id="1.20.910.10">
    <property type="entry name" value="Heme oxygenase-like"/>
    <property type="match status" value="1"/>
</dbReference>
<accession>A0ABY8BEX3</accession>
<dbReference type="SMART" id="SM01236">
    <property type="entry name" value="Haem_oxygenase_2"/>
    <property type="match status" value="1"/>
</dbReference>
<keyword evidence="2" id="KW-1185">Reference proteome</keyword>
<sequence>MQTTAFAQCSAAATPTVGTDAAKPVYNRLAMMEDRPLAAEYLEQRLAEAAALPSDLPDSLDEMADWIARHTDAVGTEYREYLASRKAGAPRRYFQNKAQALYFLKAVAPTKLVDGAWLYGVLQRWDDEDFRPLIRIYLEELGNGVPDKNHVLIYRKLLAQHGCEHWQDLPDTHFVQGAIQLALAQSAETFLPELIGYNLGYEQLPLHLLITSYELNELGIDPYYFTLHVTVDNAATGHAHTALEGLKQIMPRVGDASDFLRRVANGFRLNDLGVGTTQAIASFDLERETVAMLAAKSTVGKNMHSDYCRVAGRTVNDWLADPAQIPTFLEKLEGQGWIRRGEPAANSRFWKLIHGERAEMFGVFSPYEQQLLQDWIATPRAGSEHAPSEQDGDTATPRVLSHRAMLRSMESLNQDSAPRSIAPRGLIRHRFPEDEHAWESIGCELRLLEARLAATGSKDEAMDMLVGLMAPDRHHTSAGLMATRVFSRLYG</sequence>
<evidence type="ECO:0000313" key="2">
    <source>
        <dbReference type="Proteomes" id="UP001216510"/>
    </source>
</evidence>
<dbReference type="EMBL" id="CP119083">
    <property type="protein sequence ID" value="WEF34454.1"/>
    <property type="molecule type" value="Genomic_DNA"/>
</dbReference>
<proteinExistence type="predicted"/>
<name>A0ABY8BEX3_9BURK</name>
<reference evidence="1 2" key="1">
    <citation type="submission" date="2023-02" db="EMBL/GenBank/DDBJ databases">
        <title>Gemone sequence of Telluria chitinolytica ACM 3522T.</title>
        <authorList>
            <person name="Frediansyah A."/>
            <person name="Miess H."/>
            <person name="Gross H."/>
        </authorList>
    </citation>
    <scope>NUCLEOTIDE SEQUENCE [LARGE SCALE GENOMIC DNA]</scope>
    <source>
        <strain evidence="1 2">ACM 3522</strain>
    </source>
</reference>
<dbReference type="Pfam" id="PF14518">
    <property type="entry name" value="Haem_oxygenas_2"/>
    <property type="match status" value="1"/>
</dbReference>